<keyword evidence="4" id="KW-1185">Reference proteome</keyword>
<reference evidence="3" key="1">
    <citation type="submission" date="2022-06" db="EMBL/GenBank/DDBJ databases">
        <title>Diverse halophilic archaea isolated from saline environments.</title>
        <authorList>
            <person name="Cui H.-L."/>
        </authorList>
    </citation>
    <scope>NUCLEOTIDE SEQUENCE</scope>
    <source>
        <strain evidence="3">WLHS1</strain>
    </source>
</reference>
<feature type="transmembrane region" description="Helical" evidence="2">
    <location>
        <begin position="75"/>
        <end position="96"/>
    </location>
</feature>
<dbReference type="Proteomes" id="UP001056855">
    <property type="component" value="Chromosome"/>
</dbReference>
<evidence type="ECO:0000313" key="4">
    <source>
        <dbReference type="Proteomes" id="UP001056855"/>
    </source>
</evidence>
<keyword evidence="2" id="KW-0812">Transmembrane</keyword>
<name>A0A9E7N811_9EURY</name>
<feature type="transmembrane region" description="Helical" evidence="2">
    <location>
        <begin position="39"/>
        <end position="63"/>
    </location>
</feature>
<feature type="region of interest" description="Disordered" evidence="1">
    <location>
        <begin position="1"/>
        <end position="23"/>
    </location>
</feature>
<feature type="transmembrane region" description="Helical" evidence="2">
    <location>
        <begin position="158"/>
        <end position="178"/>
    </location>
</feature>
<feature type="compositionally biased region" description="Basic and acidic residues" evidence="1">
    <location>
        <begin position="1"/>
        <end position="19"/>
    </location>
</feature>
<evidence type="ECO:0000313" key="3">
    <source>
        <dbReference type="EMBL" id="UTF53160.1"/>
    </source>
</evidence>
<sequence length="257" mass="27805">MADDATRSPFERPPTEDSTSHPIETWQLTPTNSRLLRGLLYASWTISGGFVVLLATLSAFLALEGAVPSRAGSMPGLTVVVVVALVVTLAGFGWLLTRLVRCRHGRTFLRLRAPEPSDPTRSVVEHAPIRSLVAFAGVGAVIHAGGFALVLSLERSSFWYLLPVGAVYAILVAVRWWLPTASRLTDDVLVVTSFPHEGAAGSRWFGTLETTLEIDRASIQRVRARSLGETTLVWLDRGRSASVVAAVPPSVRDRLEG</sequence>
<evidence type="ECO:0000256" key="1">
    <source>
        <dbReference type="SAM" id="MobiDB-lite"/>
    </source>
</evidence>
<keyword evidence="2" id="KW-1133">Transmembrane helix</keyword>
<protein>
    <submittedName>
        <fullName evidence="3">Uncharacterized protein</fullName>
    </submittedName>
</protein>
<dbReference type="RefSeq" id="WP_254157372.1">
    <property type="nucleotide sequence ID" value="NZ_CP100355.1"/>
</dbReference>
<keyword evidence="2" id="KW-0472">Membrane</keyword>
<feature type="transmembrane region" description="Helical" evidence="2">
    <location>
        <begin position="131"/>
        <end position="152"/>
    </location>
</feature>
<dbReference type="EMBL" id="CP100355">
    <property type="protein sequence ID" value="UTF53160.1"/>
    <property type="molecule type" value="Genomic_DNA"/>
</dbReference>
<organism evidence="3 4">
    <name type="scientific">Natronosalvus rutilus</name>
    <dbReference type="NCBI Taxonomy" id="2953753"/>
    <lineage>
        <taxon>Archaea</taxon>
        <taxon>Methanobacteriati</taxon>
        <taxon>Methanobacteriota</taxon>
        <taxon>Stenosarchaea group</taxon>
        <taxon>Halobacteria</taxon>
        <taxon>Halobacteriales</taxon>
        <taxon>Natrialbaceae</taxon>
        <taxon>Natronosalvus</taxon>
    </lineage>
</organism>
<dbReference type="KEGG" id="sawl:NGM29_15505"/>
<gene>
    <name evidence="3" type="ORF">NGM29_15505</name>
</gene>
<evidence type="ECO:0000256" key="2">
    <source>
        <dbReference type="SAM" id="Phobius"/>
    </source>
</evidence>
<dbReference type="GeneID" id="73291481"/>
<proteinExistence type="predicted"/>
<dbReference type="AlphaFoldDB" id="A0A9E7N811"/>
<accession>A0A9E7N811</accession>